<evidence type="ECO:0000313" key="9">
    <source>
        <dbReference type="EMBL" id="PKF72839.1"/>
    </source>
</evidence>
<feature type="domain" description="DnaK suppressor protein DksA N-terminal" evidence="7">
    <location>
        <begin position="22"/>
        <end position="91"/>
    </location>
</feature>
<dbReference type="GO" id="GO:0008270">
    <property type="term" value="F:zinc ion binding"/>
    <property type="evidence" value="ECO:0007669"/>
    <property type="project" value="UniProtKB-KW"/>
</dbReference>
<evidence type="ECO:0000256" key="4">
    <source>
        <dbReference type="ARBA" id="ARBA00022833"/>
    </source>
</evidence>
<sequence length="141" mass="16739">MPPLDTRQLLAMPSSDYMNDIQREFFRQLLLEQRQTLQQRISEEFADLREAENHSDLADQGSAEEARQWRIRQLEREKRLLDKIDQALARLANGEYGWCSETGEPIGLQRLLLRPTTHLCIEAKQRQELQERHIRHARFSD</sequence>
<feature type="zinc finger region" description="dksA C4-type" evidence="5">
    <location>
        <begin position="99"/>
        <end position="123"/>
    </location>
</feature>
<accession>A0A2I0CTZ8</accession>
<evidence type="ECO:0000313" key="10">
    <source>
        <dbReference type="Proteomes" id="UP000242861"/>
    </source>
</evidence>
<dbReference type="Pfam" id="PF01258">
    <property type="entry name" value="zf-dskA_traR"/>
    <property type="match status" value="1"/>
</dbReference>
<evidence type="ECO:0000256" key="2">
    <source>
        <dbReference type="ARBA" id="ARBA00022723"/>
    </source>
</evidence>
<keyword evidence="11" id="KW-1185">Reference proteome</keyword>
<reference evidence="9" key="2">
    <citation type="submission" date="2017-12" db="EMBL/GenBank/DDBJ databases">
        <authorList>
            <person name="Hurst M.R.H."/>
        </authorList>
    </citation>
    <scope>NUCLEOTIDE SEQUENCE [LARGE SCALE GENOMIC DNA]</scope>
    <source>
        <strain evidence="9">ZYSR67-Z</strain>
    </source>
</reference>
<evidence type="ECO:0000256" key="5">
    <source>
        <dbReference type="PROSITE-ProRule" id="PRU00510"/>
    </source>
</evidence>
<feature type="domain" description="Zinc finger DksA/TraR C4-type" evidence="6">
    <location>
        <begin position="94"/>
        <end position="128"/>
    </location>
</feature>
<dbReference type="PANTHER" id="PTHR33823:SF2">
    <property type="entry name" value="RNA POLYMERASE-BINDING TRANSCRIPTION FACTOR DKSA"/>
    <property type="match status" value="1"/>
</dbReference>
<reference evidence="11" key="4">
    <citation type="journal article" date="2019" name="Int. J. Syst. Evol. Microbiol.">
        <title>The Global Catalogue of Microorganisms (GCM) 10K type strain sequencing project: providing services to taxonomists for standard genome sequencing and annotation.</title>
        <authorList>
            <consortium name="The Broad Institute Genomics Platform"/>
            <consortium name="The Broad Institute Genome Sequencing Center for Infectious Disease"/>
            <person name="Wu L."/>
            <person name="Ma J."/>
        </authorList>
    </citation>
    <scope>NUCLEOTIDE SEQUENCE [LARGE SCALE GENOMIC DNA]</scope>
    <source>
        <strain evidence="11">CCM 8778</strain>
    </source>
</reference>
<evidence type="ECO:0000259" key="6">
    <source>
        <dbReference type="Pfam" id="PF01258"/>
    </source>
</evidence>
<evidence type="ECO:0000256" key="3">
    <source>
        <dbReference type="ARBA" id="ARBA00022771"/>
    </source>
</evidence>
<evidence type="ECO:0000256" key="1">
    <source>
        <dbReference type="ARBA" id="ARBA00022490"/>
    </source>
</evidence>
<dbReference type="PROSITE" id="PS01102">
    <property type="entry name" value="ZF_DKSA_1"/>
    <property type="match status" value="1"/>
</dbReference>
<dbReference type="NCBIfam" id="TIGR02420">
    <property type="entry name" value="dksA"/>
    <property type="match status" value="1"/>
</dbReference>
<reference evidence="8" key="1">
    <citation type="journal article" date="2014" name="Int. J. Syst. Evol. Microbiol.">
        <title>Complete genome of a new Firmicutes species belonging to the dominant human colonic microbiota ('Ruminococcus bicirculans') reveals two chromosomes and a selective capacity to utilize plant glucans.</title>
        <authorList>
            <consortium name="NISC Comparative Sequencing Program"/>
            <person name="Wegmann U."/>
            <person name="Louis P."/>
            <person name="Goesmann A."/>
            <person name="Henrissat B."/>
            <person name="Duncan S.H."/>
            <person name="Flint H.J."/>
        </authorList>
    </citation>
    <scope>NUCLEOTIDE SEQUENCE</scope>
    <source>
        <strain evidence="8">CCM 8778</strain>
    </source>
</reference>
<dbReference type="PROSITE" id="PS51128">
    <property type="entry name" value="ZF_DKSA_2"/>
    <property type="match status" value="1"/>
</dbReference>
<dbReference type="AlphaFoldDB" id="A0A2I0CTZ8"/>
<dbReference type="EMBL" id="BMDE01000007">
    <property type="protein sequence ID" value="GGH95064.1"/>
    <property type="molecule type" value="Genomic_DNA"/>
</dbReference>
<name>A0A2I0CTZ8_9PSED</name>
<dbReference type="InterPro" id="IPR000962">
    <property type="entry name" value="Znf_DskA_TraR"/>
</dbReference>
<keyword evidence="2" id="KW-0479">Metal-binding</keyword>
<keyword evidence="1" id="KW-0963">Cytoplasm</keyword>
<dbReference type="InterPro" id="IPR012784">
    <property type="entry name" value="DksA_RNA_pol-bd"/>
</dbReference>
<dbReference type="Pfam" id="PF21157">
    <property type="entry name" value="DksA_N"/>
    <property type="match status" value="1"/>
</dbReference>
<keyword evidence="4" id="KW-0862">Zinc</keyword>
<protein>
    <submittedName>
        <fullName evidence="9">RNA polymerase-binding protein DksA</fullName>
    </submittedName>
    <submittedName>
        <fullName evidence="8">RNA polymerase-binding transcription factor DksA</fullName>
    </submittedName>
</protein>
<reference evidence="10" key="3">
    <citation type="submission" date="2017-12" db="EMBL/GenBank/DDBJ databases">
        <authorList>
            <person name="Yu X.-Y."/>
        </authorList>
    </citation>
    <scope>NUCLEOTIDE SEQUENCE [LARGE SCALE GENOMIC DNA]</scope>
    <source>
        <strain evidence="10">ZYSR67-Z</strain>
    </source>
</reference>
<dbReference type="InterPro" id="IPR048489">
    <property type="entry name" value="DksA_N"/>
</dbReference>
<reference evidence="8" key="5">
    <citation type="submission" date="2024-05" db="EMBL/GenBank/DDBJ databases">
        <authorList>
            <person name="Sun Q."/>
            <person name="Sedlacek I."/>
        </authorList>
    </citation>
    <scope>NUCLEOTIDE SEQUENCE</scope>
    <source>
        <strain evidence="8">CCM 8778</strain>
    </source>
</reference>
<dbReference type="SUPFAM" id="SSF109635">
    <property type="entry name" value="DnaK suppressor protein DksA, alpha-hairpin domain"/>
    <property type="match status" value="1"/>
</dbReference>
<dbReference type="InterPro" id="IPR037187">
    <property type="entry name" value="DnaK_N"/>
</dbReference>
<dbReference type="InterPro" id="IPR020458">
    <property type="entry name" value="Znf_DskA_TraR_CS"/>
</dbReference>
<comment type="caution">
    <text evidence="9">The sequence shown here is derived from an EMBL/GenBank/DDBJ whole genome shotgun (WGS) entry which is preliminary data.</text>
</comment>
<dbReference type="RefSeq" id="WP_093985430.1">
    <property type="nucleotide sequence ID" value="NZ_BMDE01000007.1"/>
</dbReference>
<gene>
    <name evidence="9" type="primary">dksA</name>
    <name evidence="9" type="ORF">CW360_03355</name>
    <name evidence="8" type="ORF">GCM10007363_23460</name>
</gene>
<organism evidence="9 10">
    <name type="scientific">Pseudomonas fluvialis</name>
    <dbReference type="NCBI Taxonomy" id="1793966"/>
    <lineage>
        <taxon>Bacteria</taxon>
        <taxon>Pseudomonadati</taxon>
        <taxon>Pseudomonadota</taxon>
        <taxon>Gammaproteobacteria</taxon>
        <taxon>Pseudomonadales</taxon>
        <taxon>Pseudomonadaceae</taxon>
        <taxon>Pseudomonas</taxon>
    </lineage>
</organism>
<evidence type="ECO:0000259" key="7">
    <source>
        <dbReference type="Pfam" id="PF21157"/>
    </source>
</evidence>
<dbReference type="Proteomes" id="UP000242861">
    <property type="component" value="Unassembled WGS sequence"/>
</dbReference>
<proteinExistence type="predicted"/>
<dbReference type="PANTHER" id="PTHR33823">
    <property type="entry name" value="RNA POLYMERASE-BINDING TRANSCRIPTION FACTOR DKSA-RELATED"/>
    <property type="match status" value="1"/>
</dbReference>
<dbReference type="EMBL" id="PIYS01000003">
    <property type="protein sequence ID" value="PKF72839.1"/>
    <property type="molecule type" value="Genomic_DNA"/>
</dbReference>
<evidence type="ECO:0000313" key="11">
    <source>
        <dbReference type="Proteomes" id="UP000655550"/>
    </source>
</evidence>
<dbReference type="Gene3D" id="1.20.120.910">
    <property type="entry name" value="DksA, coiled-coil domain"/>
    <property type="match status" value="1"/>
</dbReference>
<keyword evidence="3" id="KW-0863">Zinc-finger</keyword>
<evidence type="ECO:0000313" key="8">
    <source>
        <dbReference type="EMBL" id="GGH95064.1"/>
    </source>
</evidence>
<dbReference type="Proteomes" id="UP000655550">
    <property type="component" value="Unassembled WGS sequence"/>
</dbReference>
<dbReference type="SUPFAM" id="SSF57716">
    <property type="entry name" value="Glucocorticoid receptor-like (DNA-binding domain)"/>
    <property type="match status" value="1"/>
</dbReference>